<sequence>MLRTGFAFLDEIIEKDQIVEFFSPDEELLRIFYHRVIALSSPVYVVVVSERGGLDPYLVKRFQRIFSNEEEVYIRRAFKAEDVSLTIESMGDEDLIIIDPYHYKREYTRIVAAIRKGKGRKFLFSFLDREREGSIFGSHTAHSIIKIVKSKRGFRFIVIKSVITKEIEIPNSIWDLYGKVNEEGLLRWLV</sequence>
<dbReference type="EMBL" id="DUJO01000006">
    <property type="protein sequence ID" value="HII73096.1"/>
    <property type="molecule type" value="Genomic_DNA"/>
</dbReference>
<dbReference type="AlphaFoldDB" id="A0A832TG14"/>
<gene>
    <name evidence="1" type="ORF">HA332_01520</name>
</gene>
<proteinExistence type="predicted"/>
<reference evidence="1" key="1">
    <citation type="journal article" date="2020" name="bioRxiv">
        <title>A rank-normalized archaeal taxonomy based on genome phylogeny resolves widespread incomplete and uneven classifications.</title>
        <authorList>
            <person name="Rinke C."/>
            <person name="Chuvochina M."/>
            <person name="Mussig A.J."/>
            <person name="Chaumeil P.-A."/>
            <person name="Waite D.W."/>
            <person name="Whitman W.B."/>
            <person name="Parks D.H."/>
            <person name="Hugenholtz P."/>
        </authorList>
    </citation>
    <scope>NUCLEOTIDE SEQUENCE</scope>
    <source>
        <strain evidence="1">UBA8838</strain>
    </source>
</reference>
<dbReference type="Proteomes" id="UP000646844">
    <property type="component" value="Unassembled WGS sequence"/>
</dbReference>
<dbReference type="OMA" id="KREYTRI"/>
<evidence type="ECO:0000313" key="1">
    <source>
        <dbReference type="EMBL" id="HII73096.1"/>
    </source>
</evidence>
<dbReference type="GeneID" id="1459724"/>
<dbReference type="RefSeq" id="WP_010979738.1">
    <property type="nucleotide sequence ID" value="NZ_BAABQO010000006.1"/>
</dbReference>
<name>A0A832TG14_9CREN</name>
<organism evidence="1 2">
    <name type="scientific">Sulfurisphaera tokodaii</name>
    <dbReference type="NCBI Taxonomy" id="111955"/>
    <lineage>
        <taxon>Archaea</taxon>
        <taxon>Thermoproteota</taxon>
        <taxon>Thermoprotei</taxon>
        <taxon>Sulfolobales</taxon>
        <taxon>Sulfolobaceae</taxon>
        <taxon>Sulfurisphaera</taxon>
    </lineage>
</organism>
<evidence type="ECO:0008006" key="3">
    <source>
        <dbReference type="Google" id="ProtNLM"/>
    </source>
</evidence>
<accession>A0A832TG14</accession>
<protein>
    <recommendedName>
        <fullName evidence="3">KaiC-like domain-containing protein</fullName>
    </recommendedName>
</protein>
<evidence type="ECO:0000313" key="2">
    <source>
        <dbReference type="Proteomes" id="UP000646844"/>
    </source>
</evidence>
<comment type="caution">
    <text evidence="1">The sequence shown here is derived from an EMBL/GenBank/DDBJ whole genome shotgun (WGS) entry which is preliminary data.</text>
</comment>